<accession>A0A967F0C0</accession>
<dbReference type="Proteomes" id="UP000761264">
    <property type="component" value="Unassembled WGS sequence"/>
</dbReference>
<feature type="domain" description="BD-FAE-like" evidence="3">
    <location>
        <begin position="53"/>
        <end position="232"/>
    </location>
</feature>
<evidence type="ECO:0000256" key="2">
    <source>
        <dbReference type="SAM" id="SignalP"/>
    </source>
</evidence>
<gene>
    <name evidence="4" type="ORF">HBA54_19570</name>
</gene>
<dbReference type="InterPro" id="IPR029058">
    <property type="entry name" value="AB_hydrolase_fold"/>
</dbReference>
<name>A0A967F0C0_9PROT</name>
<dbReference type="InterPro" id="IPR049492">
    <property type="entry name" value="BD-FAE-like_dom"/>
</dbReference>
<feature type="signal peptide" evidence="2">
    <location>
        <begin position="1"/>
        <end position="23"/>
    </location>
</feature>
<dbReference type="GO" id="GO:0016787">
    <property type="term" value="F:hydrolase activity"/>
    <property type="evidence" value="ECO:0007669"/>
    <property type="project" value="UniProtKB-KW"/>
</dbReference>
<comment type="caution">
    <text evidence="4">The sequence shown here is derived from an EMBL/GenBank/DDBJ whole genome shotgun (WGS) entry which is preliminary data.</text>
</comment>
<dbReference type="Pfam" id="PF20434">
    <property type="entry name" value="BD-FAE"/>
    <property type="match status" value="1"/>
</dbReference>
<protein>
    <submittedName>
        <fullName evidence="4">Alpha/beta hydrolase</fullName>
    </submittedName>
</protein>
<organism evidence="4 5">
    <name type="scientific">Pelagibius litoralis</name>
    <dbReference type="NCBI Taxonomy" id="374515"/>
    <lineage>
        <taxon>Bacteria</taxon>
        <taxon>Pseudomonadati</taxon>
        <taxon>Pseudomonadota</taxon>
        <taxon>Alphaproteobacteria</taxon>
        <taxon>Rhodospirillales</taxon>
        <taxon>Rhodovibrionaceae</taxon>
        <taxon>Pelagibius</taxon>
    </lineage>
</organism>
<evidence type="ECO:0000313" key="5">
    <source>
        <dbReference type="Proteomes" id="UP000761264"/>
    </source>
</evidence>
<dbReference type="PANTHER" id="PTHR48081">
    <property type="entry name" value="AB HYDROLASE SUPERFAMILY PROTEIN C4A8.06C"/>
    <property type="match status" value="1"/>
</dbReference>
<dbReference type="EMBL" id="JAAQPH010000016">
    <property type="protein sequence ID" value="NIA70803.1"/>
    <property type="molecule type" value="Genomic_DNA"/>
</dbReference>
<dbReference type="RefSeq" id="WP_167227784.1">
    <property type="nucleotide sequence ID" value="NZ_JAAQPH010000016.1"/>
</dbReference>
<keyword evidence="5" id="KW-1185">Reference proteome</keyword>
<dbReference type="AlphaFoldDB" id="A0A967F0C0"/>
<dbReference type="InterPro" id="IPR050300">
    <property type="entry name" value="GDXG_lipolytic_enzyme"/>
</dbReference>
<proteinExistence type="predicted"/>
<dbReference type="Gene3D" id="3.40.50.1820">
    <property type="entry name" value="alpha/beta hydrolase"/>
    <property type="match status" value="1"/>
</dbReference>
<evidence type="ECO:0000259" key="3">
    <source>
        <dbReference type="Pfam" id="PF20434"/>
    </source>
</evidence>
<reference evidence="4" key="1">
    <citation type="submission" date="2020-03" db="EMBL/GenBank/DDBJ databases">
        <title>Genome of Pelagibius litoralis DSM 21314T.</title>
        <authorList>
            <person name="Wang G."/>
        </authorList>
    </citation>
    <scope>NUCLEOTIDE SEQUENCE</scope>
    <source>
        <strain evidence="4">DSM 21314</strain>
    </source>
</reference>
<feature type="chain" id="PRO_5036803103" evidence="2">
    <location>
        <begin position="24"/>
        <end position="287"/>
    </location>
</feature>
<dbReference type="SUPFAM" id="SSF53474">
    <property type="entry name" value="alpha/beta-Hydrolases"/>
    <property type="match status" value="1"/>
</dbReference>
<keyword evidence="1 4" id="KW-0378">Hydrolase</keyword>
<evidence type="ECO:0000313" key="4">
    <source>
        <dbReference type="EMBL" id="NIA70803.1"/>
    </source>
</evidence>
<sequence>MRRHSLRTLLSCSSLVALLTACSGTDLLNGLTPREGYGLEAGIAYGPDDRHRLDLYAPESGEPEAMVLFFYGGSWESGERGDYRFVGEAFASQGLAVAIPDYRLYPPVRYPAFLEDSAAAVAWAHRHHKGPLFLVGHSAGAYNAVMLALDDRLLAAEGLRPCDTLAGVVGLAGPYDFLPLTDPALKAIFGPAAGRAATQPVAYVNPKAPPLLLLSGDADTVVRPRNSRILAERQRAAGGKAEARFYDDLGHLRIVGALSRPLRAAAPVLDDIRRFIDTEGSAIQSGC</sequence>
<keyword evidence="2" id="KW-0732">Signal</keyword>
<dbReference type="PROSITE" id="PS51257">
    <property type="entry name" value="PROKAR_LIPOPROTEIN"/>
    <property type="match status" value="1"/>
</dbReference>
<evidence type="ECO:0000256" key="1">
    <source>
        <dbReference type="ARBA" id="ARBA00022801"/>
    </source>
</evidence>
<dbReference type="PANTHER" id="PTHR48081:SF9">
    <property type="entry name" value="CARBOXYLESTERASE"/>
    <property type="match status" value="1"/>
</dbReference>